<dbReference type="EMBL" id="MK494099">
    <property type="protein sequence ID" value="QBP29748.1"/>
    <property type="molecule type" value="Genomic_DNA"/>
</dbReference>
<dbReference type="InterPro" id="IPR058593">
    <property type="entry name" value="ARB_07466-like_C"/>
</dbReference>
<dbReference type="Pfam" id="PF26571">
    <property type="entry name" value="VldE"/>
    <property type="match status" value="1"/>
</dbReference>
<evidence type="ECO:0000313" key="2">
    <source>
        <dbReference type="EMBL" id="QBP29748.1"/>
    </source>
</evidence>
<name>A0A482JAK9_9CAUD</name>
<dbReference type="RefSeq" id="YP_010049760.1">
    <property type="nucleotide sequence ID" value="NC_054393.1"/>
</dbReference>
<accession>A0A482JAK9</accession>
<organism evidence="2 3">
    <name type="scientific">Mycobacterium phage Typha</name>
    <dbReference type="NCBI Taxonomy" id="2517971"/>
    <lineage>
        <taxon>Viruses</taxon>
        <taxon>Duplodnaviria</taxon>
        <taxon>Heunggongvirae</taxon>
        <taxon>Uroviricota</taxon>
        <taxon>Caudoviricetes</taxon>
        <taxon>Typhavirus</taxon>
        <taxon>Typhavirus typha</taxon>
    </lineage>
</organism>
<dbReference type="KEGG" id="vg:63743083"/>
<proteinExistence type="predicted"/>
<keyword evidence="3" id="KW-1185">Reference proteome</keyword>
<gene>
    <name evidence="2" type="primary">93</name>
    <name evidence="2" type="ORF">SEA_TYPHA_93</name>
</gene>
<sequence>MIRVLVIAAAAMLAATPTAHASPVRPDTARVERYVRAHYPEVGTIGTVRSDRLPDHPSGRACDLMVPGWDTPEGKALGDRMADDLLANAGPLGIKYVIWRQEYRTPGGVRRRMANRGNATQNHYNHVHVTTWGDQGTEAL</sequence>
<protein>
    <recommendedName>
        <fullName evidence="1">ARB-07466-like C-terminal domain-containing protein</fullName>
    </recommendedName>
</protein>
<feature type="domain" description="ARB-07466-like C-terminal" evidence="1">
    <location>
        <begin position="22"/>
        <end position="124"/>
    </location>
</feature>
<evidence type="ECO:0000313" key="3">
    <source>
        <dbReference type="Proteomes" id="UP000294565"/>
    </source>
</evidence>
<dbReference type="GeneID" id="63743083"/>
<dbReference type="Proteomes" id="UP000294565">
    <property type="component" value="Segment"/>
</dbReference>
<reference evidence="2 3" key="1">
    <citation type="submission" date="2019-02" db="EMBL/GenBank/DDBJ databases">
        <authorList>
            <person name="Kanzanas C."/>
            <person name="Smith M.A."/>
            <person name="Zack K.M."/>
            <person name="Garlena R.A."/>
            <person name="Russell D.A."/>
            <person name="Pope W.H."/>
            <person name="Jacobs-Sera D."/>
            <person name="Hatfull G.F."/>
        </authorList>
    </citation>
    <scope>NUCLEOTIDE SEQUENCE [LARGE SCALE GENOMIC DNA]</scope>
</reference>
<evidence type="ECO:0000259" key="1">
    <source>
        <dbReference type="Pfam" id="PF26571"/>
    </source>
</evidence>